<evidence type="ECO:0000256" key="1">
    <source>
        <dbReference type="ARBA" id="ARBA00009179"/>
    </source>
</evidence>
<dbReference type="CDD" id="cd07560">
    <property type="entry name" value="Peptidase_S41_CPP"/>
    <property type="match status" value="1"/>
</dbReference>
<keyword evidence="3 5" id="KW-0378">Hydrolase</keyword>
<dbReference type="InterPro" id="IPR005151">
    <property type="entry name" value="Tail-specific_protease"/>
</dbReference>
<dbReference type="Gene3D" id="3.30.750.44">
    <property type="match status" value="1"/>
</dbReference>
<dbReference type="Gene3D" id="3.90.226.10">
    <property type="entry name" value="2-enoyl-CoA Hydratase, Chain A, domain 1"/>
    <property type="match status" value="1"/>
</dbReference>
<dbReference type="GO" id="GO:0030288">
    <property type="term" value="C:outer membrane-bounded periplasmic space"/>
    <property type="evidence" value="ECO:0007669"/>
    <property type="project" value="TreeGrafter"/>
</dbReference>
<dbReference type="GO" id="GO:0007165">
    <property type="term" value="P:signal transduction"/>
    <property type="evidence" value="ECO:0007669"/>
    <property type="project" value="TreeGrafter"/>
</dbReference>
<keyword evidence="4 5" id="KW-0720">Serine protease</keyword>
<dbReference type="PANTHER" id="PTHR32060:SF30">
    <property type="entry name" value="CARBOXY-TERMINAL PROCESSING PROTEASE CTPA"/>
    <property type="match status" value="1"/>
</dbReference>
<gene>
    <name evidence="8" type="primary">ctpB</name>
    <name evidence="8" type="ORF">NCTC11179_02961</name>
</gene>
<proteinExistence type="inferred from homology"/>
<dbReference type="EC" id="3.4.21.102" evidence="8"/>
<dbReference type="InterPro" id="IPR004447">
    <property type="entry name" value="Peptidase_S41A"/>
</dbReference>
<evidence type="ECO:0000313" key="8">
    <source>
        <dbReference type="EMBL" id="STZ69455.1"/>
    </source>
</evidence>
<dbReference type="InterPro" id="IPR029045">
    <property type="entry name" value="ClpP/crotonase-like_dom_sf"/>
</dbReference>
<dbReference type="Gene3D" id="2.30.42.10">
    <property type="match status" value="1"/>
</dbReference>
<accession>A0A378U2F5</accession>
<protein>
    <submittedName>
        <fullName evidence="8">Carboxy-terminal processing protease CtpB</fullName>
        <ecNumber evidence="8">3.4.21.102</ecNumber>
    </submittedName>
</protein>
<keyword evidence="2 5" id="KW-0645">Protease</keyword>
<dbReference type="NCBIfam" id="TIGR00225">
    <property type="entry name" value="prc"/>
    <property type="match status" value="1"/>
</dbReference>
<evidence type="ECO:0000313" key="9">
    <source>
        <dbReference type="Proteomes" id="UP000255024"/>
    </source>
</evidence>
<dbReference type="Proteomes" id="UP000255024">
    <property type="component" value="Unassembled WGS sequence"/>
</dbReference>
<organism evidence="8 9">
    <name type="scientific">Myroides odoratus</name>
    <name type="common">Flavobacterium odoratum</name>
    <dbReference type="NCBI Taxonomy" id="256"/>
    <lineage>
        <taxon>Bacteria</taxon>
        <taxon>Pseudomonadati</taxon>
        <taxon>Bacteroidota</taxon>
        <taxon>Flavobacteriia</taxon>
        <taxon>Flavobacteriales</taxon>
        <taxon>Flavobacteriaceae</taxon>
        <taxon>Myroides</taxon>
    </lineage>
</organism>
<dbReference type="Pfam" id="PF03572">
    <property type="entry name" value="Peptidase_S41"/>
    <property type="match status" value="1"/>
</dbReference>
<evidence type="ECO:0000256" key="2">
    <source>
        <dbReference type="ARBA" id="ARBA00022670"/>
    </source>
</evidence>
<dbReference type="RefSeq" id="WP_115092191.1">
    <property type="nucleotide sequence ID" value="NZ_CP068107.1"/>
</dbReference>
<evidence type="ECO:0000256" key="5">
    <source>
        <dbReference type="RuleBase" id="RU004404"/>
    </source>
</evidence>
<dbReference type="GO" id="GO:0004252">
    <property type="term" value="F:serine-type endopeptidase activity"/>
    <property type="evidence" value="ECO:0007669"/>
    <property type="project" value="UniProtKB-EC"/>
</dbReference>
<evidence type="ECO:0000259" key="6">
    <source>
        <dbReference type="SMART" id="SM00228"/>
    </source>
</evidence>
<comment type="similarity">
    <text evidence="1 5">Belongs to the peptidase S41A family.</text>
</comment>
<dbReference type="SMART" id="SM00245">
    <property type="entry name" value="TSPc"/>
    <property type="match status" value="1"/>
</dbReference>
<evidence type="ECO:0000259" key="7">
    <source>
        <dbReference type="SMART" id="SM00245"/>
    </source>
</evidence>
<dbReference type="SUPFAM" id="SSF52096">
    <property type="entry name" value="ClpP/crotonase"/>
    <property type="match status" value="1"/>
</dbReference>
<dbReference type="EMBL" id="UGQL01000002">
    <property type="protein sequence ID" value="STZ69455.1"/>
    <property type="molecule type" value="Genomic_DNA"/>
</dbReference>
<dbReference type="PANTHER" id="PTHR32060">
    <property type="entry name" value="TAIL-SPECIFIC PROTEASE"/>
    <property type="match status" value="1"/>
</dbReference>
<keyword evidence="9" id="KW-1185">Reference proteome</keyword>
<feature type="domain" description="PDZ" evidence="6">
    <location>
        <begin position="98"/>
        <end position="173"/>
    </location>
</feature>
<dbReference type="AlphaFoldDB" id="A0A378U2F5"/>
<dbReference type="SMART" id="SM00228">
    <property type="entry name" value="PDZ"/>
    <property type="match status" value="1"/>
</dbReference>
<reference evidence="8 9" key="1">
    <citation type="submission" date="2018-06" db="EMBL/GenBank/DDBJ databases">
        <authorList>
            <consortium name="Pathogen Informatics"/>
            <person name="Doyle S."/>
        </authorList>
    </citation>
    <scope>NUCLEOTIDE SEQUENCE [LARGE SCALE GENOMIC DNA]</scope>
    <source>
        <strain evidence="8 9">NCTC11179</strain>
    </source>
</reference>
<feature type="domain" description="Tail specific protease" evidence="7">
    <location>
        <begin position="175"/>
        <end position="367"/>
    </location>
</feature>
<evidence type="ECO:0000256" key="4">
    <source>
        <dbReference type="ARBA" id="ARBA00022825"/>
    </source>
</evidence>
<name>A0A378U2F5_MYROD</name>
<sequence>MKKFFWPFIVAISISLGVLLGGFLVSASQRSQGNFFTNHNKLKLNRLLDFIEQEYVDQVDTDSIVDRTVTTILEQLDPHSVYIGKDLMKEVTESMQGSFVGIGVQYYLYQDSLAVIKPIEGGPSIQAGILAGDRILKANQEVLYGKEISSDTISSVLRGDEGTAITLEVYRKTTKERKNIKVKREPIPLKSVDIAIKLDNQYGYIKINRFASTTYEEFQAGLLQLIEEGIQGLIIDLRDNSGGYMDQSSKILNDLLLTDQTIVKTINRGGQEKVTKAKSTNLFTTKPLYVLVNENSASASEIIAGAIQDNDRGTIVGRRTFGKGLVQRELMLGDGSAIRLTTARYYTPSGRSIQKNYKNGIEDYNNDFRSRYEHGELYAADSIKVADSLQFKTLKGRIVYGGGGIVPDLFVPIARKHGEEAIVMMMKSGMVSYYVFQEIDQARQMYNNMTTAELIAYLQADKKEYSSFKRHLESNKLFFKLDRHKELVMHFLIAEYLNQLKGQKDYYEWLLKIDPMVLKLEKEEGK</sequence>
<dbReference type="InterPro" id="IPR036034">
    <property type="entry name" value="PDZ_sf"/>
</dbReference>
<dbReference type="CDD" id="cd06782">
    <property type="entry name" value="cpPDZ_CPP-like"/>
    <property type="match status" value="1"/>
</dbReference>
<dbReference type="InterPro" id="IPR001478">
    <property type="entry name" value="PDZ"/>
</dbReference>
<dbReference type="SUPFAM" id="SSF50156">
    <property type="entry name" value="PDZ domain-like"/>
    <property type="match status" value="1"/>
</dbReference>
<evidence type="ECO:0000256" key="3">
    <source>
        <dbReference type="ARBA" id="ARBA00022801"/>
    </source>
</evidence>
<dbReference type="Pfam" id="PF13180">
    <property type="entry name" value="PDZ_2"/>
    <property type="match status" value="1"/>
</dbReference>
<dbReference type="GO" id="GO:0006508">
    <property type="term" value="P:proteolysis"/>
    <property type="evidence" value="ECO:0007669"/>
    <property type="project" value="UniProtKB-KW"/>
</dbReference>